<reference evidence="9" key="1">
    <citation type="journal article" date="2019" name="Gigascience">
        <title>De novo genome assembly of the endangered Acer yangbiense, a plant species with extremely small populations endemic to Yunnan Province, China.</title>
        <authorList>
            <person name="Yang J."/>
            <person name="Wariss H.M."/>
            <person name="Tao L."/>
            <person name="Zhang R."/>
            <person name="Yun Q."/>
            <person name="Hollingsworth P."/>
            <person name="Dao Z."/>
            <person name="Luo G."/>
            <person name="Guo H."/>
            <person name="Ma Y."/>
            <person name="Sun W."/>
        </authorList>
    </citation>
    <scope>NUCLEOTIDE SEQUENCE [LARGE SCALE GENOMIC DNA]</scope>
    <source>
        <strain evidence="9">cv. Malutang</strain>
    </source>
</reference>
<dbReference type="PROSITE" id="PS00086">
    <property type="entry name" value="CYTOCHROME_P450"/>
    <property type="match status" value="1"/>
</dbReference>
<keyword evidence="6" id="KW-0472">Membrane</keyword>
<dbReference type="GO" id="GO:0005506">
    <property type="term" value="F:iron ion binding"/>
    <property type="evidence" value="ECO:0007669"/>
    <property type="project" value="InterPro"/>
</dbReference>
<keyword evidence="7" id="KW-0479">Metal-binding</keyword>
<keyword evidence="7" id="KW-0503">Monooxygenase</keyword>
<comment type="subcellular location">
    <subcellularLocation>
        <location evidence="1">Membrane</location>
        <topology evidence="1">Single-pass membrane protein</topology>
    </subcellularLocation>
</comment>
<dbReference type="OrthoDB" id="1055148at2759"/>
<evidence type="ECO:0000256" key="4">
    <source>
        <dbReference type="ARBA" id="ARBA00022989"/>
    </source>
</evidence>
<evidence type="ECO:0000256" key="7">
    <source>
        <dbReference type="RuleBase" id="RU000461"/>
    </source>
</evidence>
<gene>
    <name evidence="8" type="ORF">EZV62_026178</name>
</gene>
<keyword evidence="5 7" id="KW-0560">Oxidoreductase</keyword>
<dbReference type="GO" id="GO:0016705">
    <property type="term" value="F:oxidoreductase activity, acting on paired donors, with incorporation or reduction of molecular oxygen"/>
    <property type="evidence" value="ECO:0007669"/>
    <property type="project" value="InterPro"/>
</dbReference>
<keyword evidence="4" id="KW-1133">Transmembrane helix</keyword>
<evidence type="ECO:0000256" key="5">
    <source>
        <dbReference type="ARBA" id="ARBA00023002"/>
    </source>
</evidence>
<dbReference type="Proteomes" id="UP000323000">
    <property type="component" value="Chromosome 13"/>
</dbReference>
<dbReference type="GO" id="GO:0004497">
    <property type="term" value="F:monooxygenase activity"/>
    <property type="evidence" value="ECO:0007669"/>
    <property type="project" value="UniProtKB-KW"/>
</dbReference>
<keyword evidence="7" id="KW-0349">Heme</keyword>
<sequence>MDVFLGSIDTTSITLVWAMTELIKNPRVMKKLQAEIRSFVGKNKPLVEEAVCNQNLKYLKMVFKETLRFENEAIEFGAQNFEFLPFGSGRRICPGITMATISLEFVLGILLYQFDWKLPDGMEREDLSMEEEYGLYVHKKIPLCLVPIKYNW</sequence>
<evidence type="ECO:0000256" key="6">
    <source>
        <dbReference type="ARBA" id="ARBA00023136"/>
    </source>
</evidence>
<dbReference type="GO" id="GO:0020037">
    <property type="term" value="F:heme binding"/>
    <property type="evidence" value="ECO:0007669"/>
    <property type="project" value="InterPro"/>
</dbReference>
<evidence type="ECO:0008006" key="10">
    <source>
        <dbReference type="Google" id="ProtNLM"/>
    </source>
</evidence>
<dbReference type="InterPro" id="IPR017972">
    <property type="entry name" value="Cyt_P450_CS"/>
</dbReference>
<evidence type="ECO:0000256" key="3">
    <source>
        <dbReference type="ARBA" id="ARBA00022692"/>
    </source>
</evidence>
<dbReference type="AlphaFoldDB" id="A0A5C7GQ11"/>
<accession>A0A5C7GQ11</accession>
<organism evidence="8 9">
    <name type="scientific">Acer yangbiense</name>
    <dbReference type="NCBI Taxonomy" id="1000413"/>
    <lineage>
        <taxon>Eukaryota</taxon>
        <taxon>Viridiplantae</taxon>
        <taxon>Streptophyta</taxon>
        <taxon>Embryophyta</taxon>
        <taxon>Tracheophyta</taxon>
        <taxon>Spermatophyta</taxon>
        <taxon>Magnoliopsida</taxon>
        <taxon>eudicotyledons</taxon>
        <taxon>Gunneridae</taxon>
        <taxon>Pentapetalae</taxon>
        <taxon>rosids</taxon>
        <taxon>malvids</taxon>
        <taxon>Sapindales</taxon>
        <taxon>Sapindaceae</taxon>
        <taxon>Hippocastanoideae</taxon>
        <taxon>Acereae</taxon>
        <taxon>Acer</taxon>
    </lineage>
</organism>
<dbReference type="PANTHER" id="PTHR47956:SF28">
    <property type="entry name" value="EUPATOLIDE SYNTHASE"/>
    <property type="match status" value="1"/>
</dbReference>
<comment type="caution">
    <text evidence="8">The sequence shown here is derived from an EMBL/GenBank/DDBJ whole genome shotgun (WGS) entry which is preliminary data.</text>
</comment>
<name>A0A5C7GQ11_9ROSI</name>
<dbReference type="Gene3D" id="1.10.630.10">
    <property type="entry name" value="Cytochrome P450"/>
    <property type="match status" value="2"/>
</dbReference>
<dbReference type="GO" id="GO:0016020">
    <property type="term" value="C:membrane"/>
    <property type="evidence" value="ECO:0007669"/>
    <property type="project" value="UniProtKB-SubCell"/>
</dbReference>
<evidence type="ECO:0000313" key="9">
    <source>
        <dbReference type="Proteomes" id="UP000323000"/>
    </source>
</evidence>
<evidence type="ECO:0000256" key="2">
    <source>
        <dbReference type="ARBA" id="ARBA00010617"/>
    </source>
</evidence>
<proteinExistence type="inferred from homology"/>
<comment type="similarity">
    <text evidence="2 7">Belongs to the cytochrome P450 family.</text>
</comment>
<keyword evidence="3" id="KW-0812">Transmembrane</keyword>
<dbReference type="InterPro" id="IPR036396">
    <property type="entry name" value="Cyt_P450_sf"/>
</dbReference>
<dbReference type="PRINTS" id="PR00385">
    <property type="entry name" value="P450"/>
</dbReference>
<dbReference type="InterPro" id="IPR050193">
    <property type="entry name" value="Cytochrome_P450_71"/>
</dbReference>
<dbReference type="PANTHER" id="PTHR47956">
    <property type="entry name" value="CYTOCHROME P450 71B11-RELATED"/>
    <property type="match status" value="1"/>
</dbReference>
<evidence type="ECO:0000256" key="1">
    <source>
        <dbReference type="ARBA" id="ARBA00004167"/>
    </source>
</evidence>
<keyword evidence="7" id="KW-0408">Iron</keyword>
<evidence type="ECO:0000313" key="8">
    <source>
        <dbReference type="EMBL" id="TXG46884.1"/>
    </source>
</evidence>
<dbReference type="EMBL" id="VAHF01000013">
    <property type="protein sequence ID" value="TXG46884.1"/>
    <property type="molecule type" value="Genomic_DNA"/>
</dbReference>
<dbReference type="SUPFAM" id="SSF48264">
    <property type="entry name" value="Cytochrome P450"/>
    <property type="match status" value="1"/>
</dbReference>
<keyword evidence="9" id="KW-1185">Reference proteome</keyword>
<protein>
    <recommendedName>
        <fullName evidence="10">Cytochrome P450</fullName>
    </recommendedName>
</protein>
<dbReference type="Pfam" id="PF00067">
    <property type="entry name" value="p450"/>
    <property type="match status" value="1"/>
</dbReference>
<dbReference type="InterPro" id="IPR001128">
    <property type="entry name" value="Cyt_P450"/>
</dbReference>